<dbReference type="InterPro" id="IPR027417">
    <property type="entry name" value="P-loop_NTPase"/>
</dbReference>
<keyword evidence="2" id="KW-1185">Reference proteome</keyword>
<evidence type="ECO:0000313" key="1">
    <source>
        <dbReference type="EMBL" id="MCH5600056.1"/>
    </source>
</evidence>
<organism evidence="1 2">
    <name type="scientific">Niabella ginsengisoli</name>
    <dbReference type="NCBI Taxonomy" id="522298"/>
    <lineage>
        <taxon>Bacteria</taxon>
        <taxon>Pseudomonadati</taxon>
        <taxon>Bacteroidota</taxon>
        <taxon>Chitinophagia</taxon>
        <taxon>Chitinophagales</taxon>
        <taxon>Chitinophagaceae</taxon>
        <taxon>Niabella</taxon>
    </lineage>
</organism>
<sequence>MQSRNAIISFLKDINKAGTTLVYTSHQLNEAEDLCNSVALFDQGSIIVRDSLANLLEAHKQDGLEGLF</sequence>
<dbReference type="SUPFAM" id="SSF52540">
    <property type="entry name" value="P-loop containing nucleoside triphosphate hydrolases"/>
    <property type="match status" value="1"/>
</dbReference>
<reference evidence="1 2" key="1">
    <citation type="submission" date="2022-02" db="EMBL/GenBank/DDBJ databases">
        <authorList>
            <person name="Min J."/>
        </authorList>
    </citation>
    <scope>NUCLEOTIDE SEQUENCE [LARGE SCALE GENOMIC DNA]</scope>
    <source>
        <strain evidence="1 2">GR10-1</strain>
    </source>
</reference>
<protein>
    <recommendedName>
        <fullName evidence="3">ABC transporter ATP-binding protein</fullName>
    </recommendedName>
</protein>
<dbReference type="PANTHER" id="PTHR43582">
    <property type="entry name" value="LINEARMYCIN RESISTANCE ATP-BINDING PROTEIN LNRL"/>
    <property type="match status" value="1"/>
</dbReference>
<proteinExistence type="predicted"/>
<dbReference type="Gene3D" id="3.40.50.300">
    <property type="entry name" value="P-loop containing nucleotide triphosphate hydrolases"/>
    <property type="match status" value="1"/>
</dbReference>
<evidence type="ECO:0000313" key="2">
    <source>
        <dbReference type="Proteomes" id="UP001202248"/>
    </source>
</evidence>
<dbReference type="PANTHER" id="PTHR43582:SF2">
    <property type="entry name" value="LINEARMYCIN RESISTANCE ATP-BINDING PROTEIN LNRL"/>
    <property type="match status" value="1"/>
</dbReference>
<gene>
    <name evidence="1" type="ORF">MKP09_20115</name>
</gene>
<dbReference type="EMBL" id="JAKWBL010000004">
    <property type="protein sequence ID" value="MCH5600056.1"/>
    <property type="molecule type" value="Genomic_DNA"/>
</dbReference>
<dbReference type="RefSeq" id="WP_240832070.1">
    <property type="nucleotide sequence ID" value="NZ_JAKWBL010000004.1"/>
</dbReference>
<dbReference type="Proteomes" id="UP001202248">
    <property type="component" value="Unassembled WGS sequence"/>
</dbReference>
<evidence type="ECO:0008006" key="3">
    <source>
        <dbReference type="Google" id="ProtNLM"/>
    </source>
</evidence>
<comment type="caution">
    <text evidence="1">The sequence shown here is derived from an EMBL/GenBank/DDBJ whole genome shotgun (WGS) entry which is preliminary data.</text>
</comment>
<name>A0ABS9SP45_9BACT</name>
<accession>A0ABS9SP45</accession>